<evidence type="ECO:0000259" key="1">
    <source>
        <dbReference type="SMART" id="SM00460"/>
    </source>
</evidence>
<dbReference type="InterPro" id="IPR002931">
    <property type="entry name" value="Transglutaminase-like"/>
</dbReference>
<dbReference type="SUPFAM" id="SSF54001">
    <property type="entry name" value="Cysteine proteinases"/>
    <property type="match status" value="1"/>
</dbReference>
<dbReference type="Proteomes" id="UP000658793">
    <property type="component" value="Unassembled WGS sequence"/>
</dbReference>
<dbReference type="PANTHER" id="PTHR33490">
    <property type="entry name" value="BLR5614 PROTEIN-RELATED"/>
    <property type="match status" value="1"/>
</dbReference>
<evidence type="ECO:0000313" key="2">
    <source>
        <dbReference type="EMBL" id="GGA71983.1"/>
    </source>
</evidence>
<organism evidence="2 3">
    <name type="scientific">Flavobacterium palustre</name>
    <dbReference type="NCBI Taxonomy" id="1476463"/>
    <lineage>
        <taxon>Bacteria</taxon>
        <taxon>Pseudomonadati</taxon>
        <taxon>Bacteroidota</taxon>
        <taxon>Flavobacteriia</taxon>
        <taxon>Flavobacteriales</taxon>
        <taxon>Flavobacteriaceae</taxon>
        <taxon>Flavobacterium</taxon>
    </lineage>
</organism>
<feature type="domain" description="Transglutaminase-like" evidence="1">
    <location>
        <begin position="162"/>
        <end position="222"/>
    </location>
</feature>
<evidence type="ECO:0000313" key="3">
    <source>
        <dbReference type="Proteomes" id="UP000658793"/>
    </source>
</evidence>
<keyword evidence="3" id="KW-1185">Reference proteome</keyword>
<dbReference type="RefSeq" id="WP_188493225.1">
    <property type="nucleotide sequence ID" value="NZ_BMGA01000002.1"/>
</dbReference>
<dbReference type="InterPro" id="IPR038765">
    <property type="entry name" value="Papain-like_cys_pep_sf"/>
</dbReference>
<protein>
    <submittedName>
        <fullName evidence="2">Transglutaminase</fullName>
    </submittedName>
</protein>
<accession>A0ABQ1HEW2</accession>
<comment type="caution">
    <text evidence="2">The sequence shown here is derived from an EMBL/GenBank/DDBJ whole genome shotgun (WGS) entry which is preliminary data.</text>
</comment>
<proteinExistence type="predicted"/>
<dbReference type="Gene3D" id="3.10.620.30">
    <property type="match status" value="1"/>
</dbReference>
<dbReference type="Pfam" id="PF21295">
    <property type="entry name" value="Bact_transglu_N_2"/>
    <property type="match status" value="1"/>
</dbReference>
<dbReference type="InterPro" id="IPR048930">
    <property type="entry name" value="Bact_transglu_N_2"/>
</dbReference>
<dbReference type="PANTHER" id="PTHR33490:SF12">
    <property type="entry name" value="BLL5557 PROTEIN"/>
    <property type="match status" value="1"/>
</dbReference>
<dbReference type="SMART" id="SM00460">
    <property type="entry name" value="TGc"/>
    <property type="match status" value="1"/>
</dbReference>
<dbReference type="Pfam" id="PF01841">
    <property type="entry name" value="Transglut_core"/>
    <property type="match status" value="1"/>
</dbReference>
<dbReference type="Gene3D" id="2.60.40.2250">
    <property type="match status" value="1"/>
</dbReference>
<gene>
    <name evidence="2" type="ORF">GCM10008015_10830</name>
</gene>
<name>A0ABQ1HEW2_9FLAO</name>
<sequence length="280" mass="31324">MRFKVSSFLSYEVFATTTFIFNIQVAQSASQVIISESLAITPEIKYEEFVLQNSTTRFIKMVVAQGTNFTLSYEAEVDVLYEIIAPEHLPQSVSIIDLENETLPYISPSRYCESDKLLDFAHELFGHLPNEFTKVKAINEWVFKTIAYKAGTSDSNRSACDVLNLKEGVCKDFAHLAIALCRALDIPARYFTGYAYALNPPDFHACFEAYVGGKWLFFDPTKLSIANGLVKIANGKDTSEVAVASFFGEVNCNYMKVDCNPVSTDFLPFDKEKNTAVSYG</sequence>
<reference evidence="3" key="1">
    <citation type="journal article" date="2019" name="Int. J. Syst. Evol. Microbiol.">
        <title>The Global Catalogue of Microorganisms (GCM) 10K type strain sequencing project: providing services to taxonomists for standard genome sequencing and annotation.</title>
        <authorList>
            <consortium name="The Broad Institute Genomics Platform"/>
            <consortium name="The Broad Institute Genome Sequencing Center for Infectious Disease"/>
            <person name="Wu L."/>
            <person name="Ma J."/>
        </authorList>
    </citation>
    <scope>NUCLEOTIDE SEQUENCE [LARGE SCALE GENOMIC DNA]</scope>
    <source>
        <strain evidence="3">CGMCC 1.12811</strain>
    </source>
</reference>
<dbReference type="EMBL" id="BMGA01000002">
    <property type="protein sequence ID" value="GGA71983.1"/>
    <property type="molecule type" value="Genomic_DNA"/>
</dbReference>